<evidence type="ECO:0000313" key="3">
    <source>
        <dbReference type="Proteomes" id="UP001162891"/>
    </source>
</evidence>
<dbReference type="InterPro" id="IPR046879">
    <property type="entry name" value="KANL3/Tex30_Abhydrolase"/>
</dbReference>
<keyword evidence="3" id="KW-1185">Reference proteome</keyword>
<dbReference type="InterPro" id="IPR029058">
    <property type="entry name" value="AB_hydrolase_fold"/>
</dbReference>
<proteinExistence type="predicted"/>
<dbReference type="Pfam" id="PF20408">
    <property type="entry name" value="Abhydrolase_11"/>
    <property type="match status" value="1"/>
</dbReference>
<gene>
    <name evidence="2" type="ORF">AMOR_31350</name>
</gene>
<name>A0ABN6MWE9_9BACT</name>
<sequence>MTRPLVLFAPGAGAPSSSPWMSRWAERLGAAGEVVRLDYPYVKAGRRSPDRLPVLVAAHRAALAAARGPSPRSAVLAGKSMGGRVGCHVALEERVAALVCLGYPLVGQRGQVRDEVLLALRTPILFVQGARDRLCPLDRLEDVRRRMAAPSALHVVEGGDHSLVVGVRALEAAGDTQDGVDTRAAAAILAFVAEHVRGE</sequence>
<protein>
    <recommendedName>
        <fullName evidence="1">KANL3/Tex30 alpha/beta hydrolase-like domain-containing protein</fullName>
    </recommendedName>
</protein>
<reference evidence="3" key="1">
    <citation type="journal article" date="2022" name="Int. J. Syst. Evol. Microbiol.">
        <title>Anaeromyxobacter oryzae sp. nov., Anaeromyxobacter diazotrophicus sp. nov. and Anaeromyxobacter paludicola sp. nov., isolated from paddy soils.</title>
        <authorList>
            <person name="Itoh H."/>
            <person name="Xu Z."/>
            <person name="Mise K."/>
            <person name="Masuda Y."/>
            <person name="Ushijima N."/>
            <person name="Hayakawa C."/>
            <person name="Shiratori Y."/>
            <person name="Senoo K."/>
        </authorList>
    </citation>
    <scope>NUCLEOTIDE SEQUENCE [LARGE SCALE GENOMIC DNA]</scope>
    <source>
        <strain evidence="3">Red232</strain>
    </source>
</reference>
<dbReference type="RefSeq" id="WP_248352511.1">
    <property type="nucleotide sequence ID" value="NZ_AP025591.1"/>
</dbReference>
<dbReference type="PANTHER" id="PTHR13136">
    <property type="entry name" value="TESTIS DEVELOPMENT PROTEIN PRTD"/>
    <property type="match status" value="1"/>
</dbReference>
<dbReference type="Gene3D" id="3.40.50.1820">
    <property type="entry name" value="alpha/beta hydrolase"/>
    <property type="match status" value="1"/>
</dbReference>
<dbReference type="Proteomes" id="UP001162891">
    <property type="component" value="Chromosome"/>
</dbReference>
<dbReference type="PANTHER" id="PTHR13136:SF11">
    <property type="entry name" value="TESTIS-EXPRESSED PROTEIN 30"/>
    <property type="match status" value="1"/>
</dbReference>
<evidence type="ECO:0000259" key="1">
    <source>
        <dbReference type="Pfam" id="PF20408"/>
    </source>
</evidence>
<dbReference type="InterPro" id="IPR026555">
    <property type="entry name" value="NSL3/Tex30"/>
</dbReference>
<dbReference type="SUPFAM" id="SSF53474">
    <property type="entry name" value="alpha/beta-Hydrolases"/>
    <property type="match status" value="1"/>
</dbReference>
<feature type="domain" description="KANL3/Tex30 alpha/beta hydrolase-like" evidence="1">
    <location>
        <begin position="4"/>
        <end position="192"/>
    </location>
</feature>
<dbReference type="EMBL" id="AP025591">
    <property type="protein sequence ID" value="BDG04139.1"/>
    <property type="molecule type" value="Genomic_DNA"/>
</dbReference>
<evidence type="ECO:0000313" key="2">
    <source>
        <dbReference type="EMBL" id="BDG04139.1"/>
    </source>
</evidence>
<accession>A0ABN6MWE9</accession>
<organism evidence="2 3">
    <name type="scientific">Anaeromyxobacter oryzae</name>
    <dbReference type="NCBI Taxonomy" id="2918170"/>
    <lineage>
        <taxon>Bacteria</taxon>
        <taxon>Pseudomonadati</taxon>
        <taxon>Myxococcota</taxon>
        <taxon>Myxococcia</taxon>
        <taxon>Myxococcales</taxon>
        <taxon>Cystobacterineae</taxon>
        <taxon>Anaeromyxobacteraceae</taxon>
        <taxon>Anaeromyxobacter</taxon>
    </lineage>
</organism>